<organism evidence="2 3">
    <name type="scientific">Bordetella avium (strain 197N)</name>
    <dbReference type="NCBI Taxonomy" id="360910"/>
    <lineage>
        <taxon>Bacteria</taxon>
        <taxon>Pseudomonadati</taxon>
        <taxon>Pseudomonadota</taxon>
        <taxon>Betaproteobacteria</taxon>
        <taxon>Burkholderiales</taxon>
        <taxon>Alcaligenaceae</taxon>
        <taxon>Bordetella</taxon>
    </lineage>
</organism>
<dbReference type="EMBL" id="AM167904">
    <property type="protein sequence ID" value="CAJ48853.1"/>
    <property type="molecule type" value="Genomic_DNA"/>
</dbReference>
<dbReference type="STRING" id="360910.BAV1245"/>
<dbReference type="Proteomes" id="UP000001977">
    <property type="component" value="Chromosome"/>
</dbReference>
<gene>
    <name evidence="2" type="ordered locus">BAV1245</name>
</gene>
<feature type="region of interest" description="Disordered" evidence="1">
    <location>
        <begin position="30"/>
        <end position="66"/>
    </location>
</feature>
<dbReference type="KEGG" id="bav:BAV1245"/>
<name>Q2L335_BORA1</name>
<feature type="compositionally biased region" description="Basic residues" evidence="1">
    <location>
        <begin position="50"/>
        <end position="61"/>
    </location>
</feature>
<dbReference type="HOGENOM" id="CLU_1988322_0_0_4"/>
<evidence type="ECO:0000313" key="2">
    <source>
        <dbReference type="EMBL" id="CAJ48853.1"/>
    </source>
</evidence>
<sequence length="125" mass="13860">MDAESLRTPRKPGCLAIGALLENAAIYRSTGSSENSKCNRYPERPEPRRQGRHTQQRKTKREHLSGSTLKIAGACRKIRAKDRLTVENTHLEAVRAGRVHGILWAEPRSQSCSSAGRQGLWATLG</sequence>
<protein>
    <submittedName>
        <fullName evidence="2">Uncharacterized protein</fullName>
    </submittedName>
</protein>
<feature type="compositionally biased region" description="Basic and acidic residues" evidence="1">
    <location>
        <begin position="40"/>
        <end position="49"/>
    </location>
</feature>
<evidence type="ECO:0000256" key="1">
    <source>
        <dbReference type="SAM" id="MobiDB-lite"/>
    </source>
</evidence>
<accession>Q2L335</accession>
<reference evidence="2 3" key="1">
    <citation type="journal article" date="2006" name="J. Bacteriol.">
        <title>Comparison of the genome sequence of the poultry pathogen Bordetella avium with those of B. bronchiseptica, B. pertussis, and B. parapertussis reveals extensive diversity in surface structures associated with host interaction.</title>
        <authorList>
            <person name="Sebaihia M."/>
            <person name="Preston A."/>
            <person name="Maskell D.J."/>
            <person name="Kuzmiak H."/>
            <person name="Connell T.D."/>
            <person name="King N.D."/>
            <person name="Orndorff P.E."/>
            <person name="Miyamoto D.M."/>
            <person name="Thomson N.R."/>
            <person name="Harris D."/>
            <person name="Goble A."/>
            <person name="Lord A."/>
            <person name="Murphy L."/>
            <person name="Quail M.A."/>
            <person name="Rutter S."/>
            <person name="Squares R."/>
            <person name="Squares S."/>
            <person name="Woodward J."/>
            <person name="Parkhill J."/>
            <person name="Temple L.M."/>
        </authorList>
    </citation>
    <scope>NUCLEOTIDE SEQUENCE [LARGE SCALE GENOMIC DNA]</scope>
    <source>
        <strain evidence="2 3">197N</strain>
    </source>
</reference>
<keyword evidence="3" id="KW-1185">Reference proteome</keyword>
<evidence type="ECO:0000313" key="3">
    <source>
        <dbReference type="Proteomes" id="UP000001977"/>
    </source>
</evidence>
<dbReference type="AlphaFoldDB" id="Q2L335"/>
<proteinExistence type="predicted"/>